<evidence type="ECO:0000313" key="2">
    <source>
        <dbReference type="Proteomes" id="UP000631300"/>
    </source>
</evidence>
<name>A0A918JQ92_9ALTE</name>
<proteinExistence type="predicted"/>
<gene>
    <name evidence="1" type="ORF">GCM10007391_33810</name>
</gene>
<keyword evidence="2" id="KW-1185">Reference proteome</keyword>
<protein>
    <submittedName>
        <fullName evidence="1">Uncharacterized protein</fullName>
    </submittedName>
</protein>
<sequence length="88" mass="9830">MKQSTLSIKMDEGKWLVDVFTKNRDDGIYELIAPNQSAEVSLDPDDMYGFRYHLTGAPRTAFCIKLDDTVLAEGEVDESGMKEGRGVI</sequence>
<reference evidence="1" key="1">
    <citation type="journal article" date="2014" name="Int. J. Syst. Evol. Microbiol.">
        <title>Complete genome sequence of Corynebacterium casei LMG S-19264T (=DSM 44701T), isolated from a smear-ripened cheese.</title>
        <authorList>
            <consortium name="US DOE Joint Genome Institute (JGI-PGF)"/>
            <person name="Walter F."/>
            <person name="Albersmeier A."/>
            <person name="Kalinowski J."/>
            <person name="Ruckert C."/>
        </authorList>
    </citation>
    <scope>NUCLEOTIDE SEQUENCE</scope>
    <source>
        <strain evidence="1">KCTC 22164</strain>
    </source>
</reference>
<comment type="caution">
    <text evidence="1">The sequence shown here is derived from an EMBL/GenBank/DDBJ whole genome shotgun (WGS) entry which is preliminary data.</text>
</comment>
<accession>A0A918JQ92</accession>
<dbReference type="EMBL" id="BMXP01000014">
    <property type="protein sequence ID" value="GGW96949.1"/>
    <property type="molecule type" value="Genomic_DNA"/>
</dbReference>
<evidence type="ECO:0000313" key="1">
    <source>
        <dbReference type="EMBL" id="GGW96949.1"/>
    </source>
</evidence>
<reference evidence="1" key="2">
    <citation type="submission" date="2020-09" db="EMBL/GenBank/DDBJ databases">
        <authorList>
            <person name="Sun Q."/>
            <person name="Kim S."/>
        </authorList>
    </citation>
    <scope>NUCLEOTIDE SEQUENCE</scope>
    <source>
        <strain evidence="1">KCTC 22164</strain>
    </source>
</reference>
<dbReference type="Proteomes" id="UP000631300">
    <property type="component" value="Unassembled WGS sequence"/>
</dbReference>
<dbReference type="AlphaFoldDB" id="A0A918JQ92"/>
<dbReference type="RefSeq" id="WP_189408417.1">
    <property type="nucleotide sequence ID" value="NZ_BMXP01000014.1"/>
</dbReference>
<organism evidence="1 2">
    <name type="scientific">Alteromonas halophila</name>
    <dbReference type="NCBI Taxonomy" id="516698"/>
    <lineage>
        <taxon>Bacteria</taxon>
        <taxon>Pseudomonadati</taxon>
        <taxon>Pseudomonadota</taxon>
        <taxon>Gammaproteobacteria</taxon>
        <taxon>Alteromonadales</taxon>
        <taxon>Alteromonadaceae</taxon>
        <taxon>Alteromonas/Salinimonas group</taxon>
        <taxon>Alteromonas</taxon>
    </lineage>
</organism>